<protein>
    <submittedName>
        <fullName evidence="1">Uncharacterized protein</fullName>
    </submittedName>
</protein>
<keyword evidence="2" id="KW-1185">Reference proteome</keyword>
<name>A0AAV4E2B8_9GAST</name>
<dbReference type="AlphaFoldDB" id="A0AAV4E2B8"/>
<sequence>MSYSSPIHLLCKLRSSKAFDGDPSSQQSRATGDRIRNLNISKMLLLKTSVPPPATKKKKKKKALLACNAATCTTPALKHFFAFSPTWKGQQQKHVKLCQHKVASFLISSSCVKRKRKGSRRYAIFQMLMTGRVCFRMGQDSPGGQTGFVCYSGTSSTSTEGHGGSEQFIAWMSFPVYKPERRAHGCTG</sequence>
<reference evidence="1 2" key="1">
    <citation type="journal article" date="2021" name="Elife">
        <title>Chloroplast acquisition without the gene transfer in kleptoplastic sea slugs, Plakobranchus ocellatus.</title>
        <authorList>
            <person name="Maeda T."/>
            <person name="Takahashi S."/>
            <person name="Yoshida T."/>
            <person name="Shimamura S."/>
            <person name="Takaki Y."/>
            <person name="Nagai Y."/>
            <person name="Toyoda A."/>
            <person name="Suzuki Y."/>
            <person name="Arimoto A."/>
            <person name="Ishii H."/>
            <person name="Satoh N."/>
            <person name="Nishiyama T."/>
            <person name="Hasebe M."/>
            <person name="Maruyama T."/>
            <person name="Minagawa J."/>
            <person name="Obokata J."/>
            <person name="Shigenobu S."/>
        </authorList>
    </citation>
    <scope>NUCLEOTIDE SEQUENCE [LARGE SCALE GENOMIC DNA]</scope>
</reference>
<gene>
    <name evidence="1" type="ORF">PoB_007693900</name>
</gene>
<dbReference type="Proteomes" id="UP000735302">
    <property type="component" value="Unassembled WGS sequence"/>
</dbReference>
<organism evidence="1 2">
    <name type="scientific">Plakobranchus ocellatus</name>
    <dbReference type="NCBI Taxonomy" id="259542"/>
    <lineage>
        <taxon>Eukaryota</taxon>
        <taxon>Metazoa</taxon>
        <taxon>Spiralia</taxon>
        <taxon>Lophotrochozoa</taxon>
        <taxon>Mollusca</taxon>
        <taxon>Gastropoda</taxon>
        <taxon>Heterobranchia</taxon>
        <taxon>Euthyneura</taxon>
        <taxon>Panpulmonata</taxon>
        <taxon>Sacoglossa</taxon>
        <taxon>Placobranchoidea</taxon>
        <taxon>Plakobranchidae</taxon>
        <taxon>Plakobranchus</taxon>
    </lineage>
</organism>
<proteinExistence type="predicted"/>
<accession>A0AAV4E2B8</accession>
<evidence type="ECO:0000313" key="1">
    <source>
        <dbReference type="EMBL" id="GFO50434.1"/>
    </source>
</evidence>
<comment type="caution">
    <text evidence="1">The sequence shown here is derived from an EMBL/GenBank/DDBJ whole genome shotgun (WGS) entry which is preliminary data.</text>
</comment>
<evidence type="ECO:0000313" key="2">
    <source>
        <dbReference type="Proteomes" id="UP000735302"/>
    </source>
</evidence>
<dbReference type="EMBL" id="BLXT01008609">
    <property type="protein sequence ID" value="GFO50434.1"/>
    <property type="molecule type" value="Genomic_DNA"/>
</dbReference>